<comment type="cofactor">
    <cofactor evidence="1">
        <name>Zn(2+)</name>
        <dbReference type="ChEBI" id="CHEBI:29105"/>
    </cofactor>
</comment>
<comment type="cofactor">
    <cofactor evidence="2">
        <name>Fe(3+)</name>
        <dbReference type="ChEBI" id="CHEBI:29034"/>
    </cofactor>
</comment>
<evidence type="ECO:0000256" key="8">
    <source>
        <dbReference type="ARBA" id="ARBA00022860"/>
    </source>
</evidence>
<dbReference type="InterPro" id="IPR029052">
    <property type="entry name" value="Metallo-depent_PP-like"/>
</dbReference>
<reference evidence="16" key="1">
    <citation type="submission" date="2022-03" db="EMBL/GenBank/DDBJ databases">
        <authorList>
            <person name="Legras J.-L."/>
            <person name="Devillers H."/>
            <person name="Grondin C."/>
        </authorList>
    </citation>
    <scope>NUCLEOTIDE SEQUENCE</scope>
    <source>
        <strain evidence="16">CLIB 1423</strain>
    </source>
</reference>
<dbReference type="Pfam" id="PF00149">
    <property type="entry name" value="Metallophos"/>
    <property type="match status" value="1"/>
</dbReference>
<feature type="domain" description="Serine/threonine specific protein phosphatases" evidence="15">
    <location>
        <begin position="192"/>
        <end position="197"/>
    </location>
</feature>
<evidence type="ECO:0000256" key="6">
    <source>
        <dbReference type="ARBA" id="ARBA00022801"/>
    </source>
</evidence>
<evidence type="ECO:0000313" key="17">
    <source>
        <dbReference type="Proteomes" id="UP000837801"/>
    </source>
</evidence>
<accession>A0A9P0QX98</accession>
<dbReference type="PROSITE" id="PS00125">
    <property type="entry name" value="SER_THR_PHOSPHATASE"/>
    <property type="match status" value="1"/>
</dbReference>
<feature type="region of interest" description="Disordered" evidence="14">
    <location>
        <begin position="548"/>
        <end position="567"/>
    </location>
</feature>
<keyword evidence="9" id="KW-0904">Protein phosphatase</keyword>
<comment type="catalytic activity">
    <reaction evidence="11">
        <text>O-phospho-L-seryl-[protein] + H2O = L-seryl-[protein] + phosphate</text>
        <dbReference type="Rhea" id="RHEA:20629"/>
        <dbReference type="Rhea" id="RHEA-COMP:9863"/>
        <dbReference type="Rhea" id="RHEA-COMP:11604"/>
        <dbReference type="ChEBI" id="CHEBI:15377"/>
        <dbReference type="ChEBI" id="CHEBI:29999"/>
        <dbReference type="ChEBI" id="CHEBI:43474"/>
        <dbReference type="ChEBI" id="CHEBI:83421"/>
        <dbReference type="EC" id="3.1.3.16"/>
    </reaction>
</comment>
<evidence type="ECO:0000256" key="11">
    <source>
        <dbReference type="ARBA" id="ARBA00047761"/>
    </source>
</evidence>
<evidence type="ECO:0000256" key="10">
    <source>
        <dbReference type="ARBA" id="ARBA00023004"/>
    </source>
</evidence>
<keyword evidence="6 13" id="KW-0378">Hydrolase</keyword>
<evidence type="ECO:0000256" key="3">
    <source>
        <dbReference type="ARBA" id="ARBA00009905"/>
    </source>
</evidence>
<feature type="compositionally biased region" description="Polar residues" evidence="14">
    <location>
        <begin position="25"/>
        <end position="37"/>
    </location>
</feature>
<dbReference type="EC" id="3.1.3.16" evidence="13"/>
<dbReference type="EMBL" id="CAKXYY010000040">
    <property type="protein sequence ID" value="CAH2355963.1"/>
    <property type="molecule type" value="Genomic_DNA"/>
</dbReference>
<keyword evidence="7" id="KW-0862">Zinc</keyword>
<evidence type="ECO:0000259" key="15">
    <source>
        <dbReference type="PROSITE" id="PS00125"/>
    </source>
</evidence>
<evidence type="ECO:0000256" key="4">
    <source>
        <dbReference type="ARBA" id="ARBA00011112"/>
    </source>
</evidence>
<dbReference type="InterPro" id="IPR041751">
    <property type="entry name" value="MPP_PP2B"/>
</dbReference>
<feature type="region of interest" description="Disordered" evidence="14">
    <location>
        <begin position="16"/>
        <end position="54"/>
    </location>
</feature>
<evidence type="ECO:0000256" key="2">
    <source>
        <dbReference type="ARBA" id="ARBA00001965"/>
    </source>
</evidence>
<dbReference type="GO" id="GO:0033192">
    <property type="term" value="F:calmodulin-dependent protein phosphatase activity"/>
    <property type="evidence" value="ECO:0007669"/>
    <property type="project" value="InterPro"/>
</dbReference>
<keyword evidence="8" id="KW-0112">Calmodulin-binding</keyword>
<comment type="caution">
    <text evidence="16">The sequence shown here is derived from an EMBL/GenBank/DDBJ whole genome shotgun (WGS) entry which is preliminary data.</text>
</comment>
<dbReference type="SUPFAM" id="SSF56300">
    <property type="entry name" value="Metallo-dependent phosphatases"/>
    <property type="match status" value="1"/>
</dbReference>
<dbReference type="InterPro" id="IPR006186">
    <property type="entry name" value="Ser/Thr-sp_prot-phosphatase"/>
</dbReference>
<evidence type="ECO:0000256" key="1">
    <source>
        <dbReference type="ARBA" id="ARBA00001947"/>
    </source>
</evidence>
<keyword evidence="5" id="KW-0479">Metal-binding</keyword>
<evidence type="ECO:0000256" key="5">
    <source>
        <dbReference type="ARBA" id="ARBA00022723"/>
    </source>
</evidence>
<dbReference type="PANTHER" id="PTHR45673">
    <property type="entry name" value="SERINE/THREONINE-PROTEIN PHOSPHATASE 2B CATALYTIC SUBUNIT 1-RELATED"/>
    <property type="match status" value="1"/>
</dbReference>
<organism evidence="16 17">
    <name type="scientific">[Candida] railenensis</name>
    <dbReference type="NCBI Taxonomy" id="45579"/>
    <lineage>
        <taxon>Eukaryota</taxon>
        <taxon>Fungi</taxon>
        <taxon>Dikarya</taxon>
        <taxon>Ascomycota</taxon>
        <taxon>Saccharomycotina</taxon>
        <taxon>Pichiomycetes</taxon>
        <taxon>Debaryomycetaceae</taxon>
        <taxon>Kurtzmaniella</taxon>
    </lineage>
</organism>
<name>A0A9P0QX98_9ASCO</name>
<keyword evidence="17" id="KW-1185">Reference proteome</keyword>
<sequence>MSDKVAVENSNKISNALRALESKNPPKQLTSQPTIEVSSAKKDPTLYTTDDGESYSTVDRAVSTVPPPATKKPTDEQLFDQYTGLPNVQFLKDHFINEGRLRIPQILRILEMAIRALSAEPNLLEVPAPITVCGDVHGQFFDLMKLFEVGGEPSKTSYLFLGDYVDRGSFSIECLIYLYSLKLNYPDSIWLLRGNHECKHLTEYFTFKSEVLHKYNMDVYESCLESFNALSLAAIMNKQFFCVHGGISPDLQSLDDIVKINRFREPPTKGLMCDLLWADPVEDYDEKDEEEDRHGKSFIRNSVRGCSYAFTYKASCEFLERTGLLSIIRAHEAQDMGYRMYKRTKTMGFPSLLTMFSAPNYLDTYGNKAAVLKYENNVMNIRQFNSSPHPYWLPNFMDVFSWSLPFVGEKVTDMLVSILNICTEEELGEDTSLAFDPVEAAKSNSAMAPGRKAPAVSFVEPTKPTPVGPPQPKEPISEYEAKRIALRNKVIAIGRVSRMYSVLRQESESVAHLKSLNAGVLPKGSLLHGSEGLKSTISSFEEAKKADLKNEALPPSSNEIKRREEEKSELLKKEIDNAQNNGPVLQRLIRRLSQS</sequence>
<evidence type="ECO:0000256" key="7">
    <source>
        <dbReference type="ARBA" id="ARBA00022833"/>
    </source>
</evidence>
<evidence type="ECO:0000313" key="16">
    <source>
        <dbReference type="EMBL" id="CAH2355963.1"/>
    </source>
</evidence>
<comment type="catalytic activity">
    <reaction evidence="12 13">
        <text>O-phospho-L-threonyl-[protein] + H2O = L-threonyl-[protein] + phosphate</text>
        <dbReference type="Rhea" id="RHEA:47004"/>
        <dbReference type="Rhea" id="RHEA-COMP:11060"/>
        <dbReference type="Rhea" id="RHEA-COMP:11605"/>
        <dbReference type="ChEBI" id="CHEBI:15377"/>
        <dbReference type="ChEBI" id="CHEBI:30013"/>
        <dbReference type="ChEBI" id="CHEBI:43474"/>
        <dbReference type="ChEBI" id="CHEBI:61977"/>
        <dbReference type="EC" id="3.1.3.16"/>
    </reaction>
</comment>
<dbReference type="SMART" id="SM00156">
    <property type="entry name" value="PP2Ac"/>
    <property type="match status" value="1"/>
</dbReference>
<dbReference type="CDD" id="cd07416">
    <property type="entry name" value="MPP_PP2B"/>
    <property type="match status" value="1"/>
</dbReference>
<dbReference type="GO" id="GO:0005516">
    <property type="term" value="F:calmodulin binding"/>
    <property type="evidence" value="ECO:0007669"/>
    <property type="project" value="UniProtKB-KW"/>
</dbReference>
<dbReference type="PRINTS" id="PR00114">
    <property type="entry name" value="STPHPHTASE"/>
</dbReference>
<dbReference type="InterPro" id="IPR004843">
    <property type="entry name" value="Calcineurin-like_PHP"/>
</dbReference>
<evidence type="ECO:0000256" key="12">
    <source>
        <dbReference type="ARBA" id="ARBA00048336"/>
    </source>
</evidence>
<keyword evidence="10" id="KW-0408">Iron</keyword>
<dbReference type="GO" id="GO:0097720">
    <property type="term" value="P:calcineurin-mediated signaling"/>
    <property type="evidence" value="ECO:0007669"/>
    <property type="project" value="InterPro"/>
</dbReference>
<dbReference type="InterPro" id="IPR043360">
    <property type="entry name" value="PP2B"/>
</dbReference>
<dbReference type="GO" id="GO:0046872">
    <property type="term" value="F:metal ion binding"/>
    <property type="evidence" value="ECO:0007669"/>
    <property type="project" value="UniProtKB-KW"/>
</dbReference>
<comment type="similarity">
    <text evidence="3">Belongs to the PPP phosphatase family. PP-2B subfamily.</text>
</comment>
<proteinExistence type="inferred from homology"/>
<evidence type="ECO:0000256" key="14">
    <source>
        <dbReference type="SAM" id="MobiDB-lite"/>
    </source>
</evidence>
<dbReference type="OrthoDB" id="5593063at2759"/>
<comment type="subunit">
    <text evidence="4">Composed of two components (A and B), the A component is the catalytic subunit and the B component confers calcium sensitivity.</text>
</comment>
<protein>
    <recommendedName>
        <fullName evidence="13">Serine/threonine-protein phosphatase</fullName>
        <ecNumber evidence="13">3.1.3.16</ecNumber>
    </recommendedName>
</protein>
<dbReference type="AlphaFoldDB" id="A0A9P0QX98"/>
<gene>
    <name evidence="16" type="ORF">CLIB1423_40S00408</name>
</gene>
<dbReference type="Gene3D" id="3.60.21.10">
    <property type="match status" value="1"/>
</dbReference>
<evidence type="ECO:0000256" key="13">
    <source>
        <dbReference type="RuleBase" id="RU004273"/>
    </source>
</evidence>
<dbReference type="Proteomes" id="UP000837801">
    <property type="component" value="Unassembled WGS sequence"/>
</dbReference>
<evidence type="ECO:0000256" key="9">
    <source>
        <dbReference type="ARBA" id="ARBA00022912"/>
    </source>
</evidence>